<evidence type="ECO:0000313" key="2">
    <source>
        <dbReference type="Proteomes" id="UP000178526"/>
    </source>
</evidence>
<sequence>MQEKKKLGRGIEEISHHFISSETKEKIEKSEKRRSISICTSGSTMQKDFLISNLSSEIAAKKKRVVIFNQDIQQQEISLFQKSLKHEFSEEDGNKFYRVNGLPEGFGDILIVTSNNGYSDGEKDKNITVLDNIEKQWGRVDIIFVNTPSELIAKDERWVRAYRENIIITSPEEKEMMRNYSIIKKICEINPYSLIGLVVNKVNKVSEAVRAFNKMAEITSKYLSKQLLSFGFFYDDLIIIRSILEGSALVLSYPDTKLQKCLRGISEIIVNEENNLPYNNNSNSFFDKTTISPFRTGIVENNLSLEEALEFGPSKGEERQF</sequence>
<dbReference type="SUPFAM" id="SSF52540">
    <property type="entry name" value="P-loop containing nucleoside triphosphate hydrolases"/>
    <property type="match status" value="1"/>
</dbReference>
<gene>
    <name evidence="1" type="ORF">A2042_07660</name>
</gene>
<name>A0A1F7RNN1_9BACT</name>
<comment type="caution">
    <text evidence="1">The sequence shown here is derived from an EMBL/GenBank/DDBJ whole genome shotgun (WGS) entry which is preliminary data.</text>
</comment>
<proteinExistence type="predicted"/>
<dbReference type="AlphaFoldDB" id="A0A1F7RNN1"/>
<evidence type="ECO:0000313" key="1">
    <source>
        <dbReference type="EMBL" id="OGL42768.1"/>
    </source>
</evidence>
<dbReference type="Proteomes" id="UP000178526">
    <property type="component" value="Unassembled WGS sequence"/>
</dbReference>
<reference evidence="1 2" key="1">
    <citation type="journal article" date="2016" name="Nat. Commun.">
        <title>Thousands of microbial genomes shed light on interconnected biogeochemical processes in an aquifer system.</title>
        <authorList>
            <person name="Anantharaman K."/>
            <person name="Brown C.T."/>
            <person name="Hug L.A."/>
            <person name="Sharon I."/>
            <person name="Castelle C.J."/>
            <person name="Probst A.J."/>
            <person name="Thomas B.C."/>
            <person name="Singh A."/>
            <person name="Wilkins M.J."/>
            <person name="Karaoz U."/>
            <person name="Brodie E.L."/>
            <person name="Williams K.H."/>
            <person name="Hubbard S.S."/>
            <person name="Banfield J.F."/>
        </authorList>
    </citation>
    <scope>NUCLEOTIDE SEQUENCE [LARGE SCALE GENOMIC DNA]</scope>
</reference>
<dbReference type="EMBL" id="MGDB01000027">
    <property type="protein sequence ID" value="OGL42768.1"/>
    <property type="molecule type" value="Genomic_DNA"/>
</dbReference>
<protein>
    <recommendedName>
        <fullName evidence="3">CobQ/CobB/MinD/ParA nucleotide binding domain-containing protein</fullName>
    </recommendedName>
</protein>
<evidence type="ECO:0008006" key="3">
    <source>
        <dbReference type="Google" id="ProtNLM"/>
    </source>
</evidence>
<dbReference type="Gene3D" id="3.40.50.300">
    <property type="entry name" value="P-loop containing nucleotide triphosphate hydrolases"/>
    <property type="match status" value="1"/>
</dbReference>
<dbReference type="InterPro" id="IPR027417">
    <property type="entry name" value="P-loop_NTPase"/>
</dbReference>
<organism evidence="1 2">
    <name type="scientific">Candidatus Schekmanbacteria bacterium GWA2_38_11</name>
    <dbReference type="NCBI Taxonomy" id="1817876"/>
    <lineage>
        <taxon>Bacteria</taxon>
        <taxon>Candidatus Schekmaniibacteriota</taxon>
    </lineage>
</organism>
<accession>A0A1F7RNN1</accession>